<organism evidence="2 3">
    <name type="scientific">Thalassoglobus polymorphus</name>
    <dbReference type="NCBI Taxonomy" id="2527994"/>
    <lineage>
        <taxon>Bacteria</taxon>
        <taxon>Pseudomonadati</taxon>
        <taxon>Planctomycetota</taxon>
        <taxon>Planctomycetia</taxon>
        <taxon>Planctomycetales</taxon>
        <taxon>Planctomycetaceae</taxon>
        <taxon>Thalassoglobus</taxon>
    </lineage>
</organism>
<sequence>MIPIWIDFGTLPLFEFLPMIVMGMMTFLIQTIGLGGRT</sequence>
<name>A0A517QPG1_9PLAN</name>
<protein>
    <submittedName>
        <fullName evidence="2">Uncharacterized protein</fullName>
    </submittedName>
</protein>
<evidence type="ECO:0000256" key="1">
    <source>
        <dbReference type="SAM" id="Phobius"/>
    </source>
</evidence>
<dbReference type="AlphaFoldDB" id="A0A517QPG1"/>
<keyword evidence="1" id="KW-0812">Transmembrane</keyword>
<keyword evidence="3" id="KW-1185">Reference proteome</keyword>
<gene>
    <name evidence="2" type="ORF">Mal48_27550</name>
</gene>
<evidence type="ECO:0000313" key="2">
    <source>
        <dbReference type="EMBL" id="QDT33502.1"/>
    </source>
</evidence>
<feature type="transmembrane region" description="Helical" evidence="1">
    <location>
        <begin position="16"/>
        <end position="36"/>
    </location>
</feature>
<evidence type="ECO:0000313" key="3">
    <source>
        <dbReference type="Proteomes" id="UP000315724"/>
    </source>
</evidence>
<dbReference type="Proteomes" id="UP000315724">
    <property type="component" value="Chromosome"/>
</dbReference>
<reference evidence="2 3" key="1">
    <citation type="submission" date="2019-02" db="EMBL/GenBank/DDBJ databases">
        <title>Deep-cultivation of Planctomycetes and their phenomic and genomic characterization uncovers novel biology.</title>
        <authorList>
            <person name="Wiegand S."/>
            <person name="Jogler M."/>
            <person name="Boedeker C."/>
            <person name="Pinto D."/>
            <person name="Vollmers J."/>
            <person name="Rivas-Marin E."/>
            <person name="Kohn T."/>
            <person name="Peeters S.H."/>
            <person name="Heuer A."/>
            <person name="Rast P."/>
            <person name="Oberbeckmann S."/>
            <person name="Bunk B."/>
            <person name="Jeske O."/>
            <person name="Meyerdierks A."/>
            <person name="Storesund J.E."/>
            <person name="Kallscheuer N."/>
            <person name="Luecker S."/>
            <person name="Lage O.M."/>
            <person name="Pohl T."/>
            <person name="Merkel B.J."/>
            <person name="Hornburger P."/>
            <person name="Mueller R.-W."/>
            <person name="Bruemmer F."/>
            <person name="Labrenz M."/>
            <person name="Spormann A.M."/>
            <person name="Op den Camp H."/>
            <person name="Overmann J."/>
            <person name="Amann R."/>
            <person name="Jetten M.S.M."/>
            <person name="Mascher T."/>
            <person name="Medema M.H."/>
            <person name="Devos D.P."/>
            <person name="Kaster A.-K."/>
            <person name="Ovreas L."/>
            <person name="Rohde M."/>
            <person name="Galperin M.Y."/>
            <person name="Jogler C."/>
        </authorList>
    </citation>
    <scope>NUCLEOTIDE SEQUENCE [LARGE SCALE GENOMIC DNA]</scope>
    <source>
        <strain evidence="2 3">Mal48</strain>
    </source>
</reference>
<dbReference type="EMBL" id="CP036267">
    <property type="protein sequence ID" value="QDT33502.1"/>
    <property type="molecule type" value="Genomic_DNA"/>
</dbReference>
<dbReference type="KEGG" id="tpol:Mal48_27550"/>
<keyword evidence="1" id="KW-0472">Membrane</keyword>
<accession>A0A517QPG1</accession>
<proteinExistence type="predicted"/>
<keyword evidence="1" id="KW-1133">Transmembrane helix</keyword>